<keyword evidence="2" id="KW-1003">Cell membrane</keyword>
<protein>
    <submittedName>
        <fullName evidence="9">Growth arrest-specific 1b</fullName>
    </submittedName>
</protein>
<dbReference type="InterPro" id="IPR039596">
    <property type="entry name" value="GAS1"/>
</dbReference>
<dbReference type="OMA" id="YHRLCRP"/>
<feature type="signal peptide" evidence="7">
    <location>
        <begin position="1"/>
        <end position="40"/>
    </location>
</feature>
<keyword evidence="10" id="KW-1185">Reference proteome</keyword>
<evidence type="ECO:0000256" key="2">
    <source>
        <dbReference type="ARBA" id="ARBA00022475"/>
    </source>
</evidence>
<evidence type="ECO:0000313" key="9">
    <source>
        <dbReference type="Ensembl" id="ENSEBUP00000016392.1"/>
    </source>
</evidence>
<keyword evidence="5" id="KW-0325">Glycoprotein</keyword>
<feature type="chain" id="PRO_5034901623" evidence="7">
    <location>
        <begin position="41"/>
        <end position="273"/>
    </location>
</feature>
<evidence type="ECO:0000256" key="4">
    <source>
        <dbReference type="ARBA" id="ARBA00023136"/>
    </source>
</evidence>
<dbReference type="InterPro" id="IPR016017">
    <property type="entry name" value="GDNF/GAS1"/>
</dbReference>
<evidence type="ECO:0000256" key="7">
    <source>
        <dbReference type="SAM" id="SignalP"/>
    </source>
</evidence>
<keyword evidence="4" id="KW-0472">Membrane</keyword>
<feature type="region of interest" description="Disordered" evidence="6">
    <location>
        <begin position="223"/>
        <end position="246"/>
    </location>
</feature>
<evidence type="ECO:0000313" key="10">
    <source>
        <dbReference type="Proteomes" id="UP000694388"/>
    </source>
</evidence>
<feature type="domain" description="GDNF/GAS1" evidence="8">
    <location>
        <begin position="50"/>
        <end position="133"/>
    </location>
</feature>
<keyword evidence="3 7" id="KW-0732">Signal</keyword>
<evidence type="ECO:0000256" key="3">
    <source>
        <dbReference type="ARBA" id="ARBA00022729"/>
    </source>
</evidence>
<dbReference type="SMART" id="SM00907">
    <property type="entry name" value="GDNF"/>
    <property type="match status" value="2"/>
</dbReference>
<organism evidence="9 10">
    <name type="scientific">Eptatretus burgeri</name>
    <name type="common">Inshore hagfish</name>
    <dbReference type="NCBI Taxonomy" id="7764"/>
    <lineage>
        <taxon>Eukaryota</taxon>
        <taxon>Metazoa</taxon>
        <taxon>Chordata</taxon>
        <taxon>Craniata</taxon>
        <taxon>Vertebrata</taxon>
        <taxon>Cyclostomata</taxon>
        <taxon>Myxini</taxon>
        <taxon>Myxiniformes</taxon>
        <taxon>Myxinidae</taxon>
        <taxon>Eptatretinae</taxon>
        <taxon>Eptatretus</taxon>
    </lineage>
</organism>
<feature type="domain" description="GDNF/GAS1" evidence="8">
    <location>
        <begin position="142"/>
        <end position="219"/>
    </location>
</feature>
<dbReference type="Proteomes" id="UP000694388">
    <property type="component" value="Unplaced"/>
</dbReference>
<name>A0A8C4QKS4_EPTBU</name>
<dbReference type="GO" id="GO:0051726">
    <property type="term" value="P:regulation of cell cycle"/>
    <property type="evidence" value="ECO:0007669"/>
    <property type="project" value="InterPro"/>
</dbReference>
<evidence type="ECO:0000256" key="5">
    <source>
        <dbReference type="ARBA" id="ARBA00023180"/>
    </source>
</evidence>
<reference evidence="9" key="1">
    <citation type="submission" date="2025-08" db="UniProtKB">
        <authorList>
            <consortium name="Ensembl"/>
        </authorList>
    </citation>
    <scope>IDENTIFICATION</scope>
</reference>
<evidence type="ECO:0000256" key="1">
    <source>
        <dbReference type="ARBA" id="ARBA00004236"/>
    </source>
</evidence>
<dbReference type="GO" id="GO:0005886">
    <property type="term" value="C:plasma membrane"/>
    <property type="evidence" value="ECO:0007669"/>
    <property type="project" value="UniProtKB-SubCell"/>
</dbReference>
<evidence type="ECO:0000256" key="6">
    <source>
        <dbReference type="SAM" id="MobiDB-lite"/>
    </source>
</evidence>
<dbReference type="PANTHER" id="PTHR16840">
    <property type="entry name" value="GROWTH ARREST-SPECIFIC PROTEIN 1"/>
    <property type="match status" value="1"/>
</dbReference>
<proteinExistence type="predicted"/>
<reference evidence="9" key="2">
    <citation type="submission" date="2025-09" db="UniProtKB">
        <authorList>
            <consortium name="Ensembl"/>
        </authorList>
    </citation>
    <scope>IDENTIFICATION</scope>
</reference>
<dbReference type="Ensembl" id="ENSEBUT00000016968.1">
    <property type="protein sequence ID" value="ENSEBUP00000016392.1"/>
    <property type="gene ID" value="ENSEBUG00000010286.1"/>
</dbReference>
<accession>A0A8C4QKS4</accession>
<feature type="compositionally biased region" description="Acidic residues" evidence="6">
    <location>
        <begin position="223"/>
        <end position="242"/>
    </location>
</feature>
<evidence type="ECO:0000259" key="8">
    <source>
        <dbReference type="SMART" id="SM00907"/>
    </source>
</evidence>
<dbReference type="Pfam" id="PF02351">
    <property type="entry name" value="GDNF"/>
    <property type="match status" value="1"/>
</dbReference>
<sequence length="273" mass="29417">MATSALHRRYRAHNPRRVLSLVAVLSTVLCALLHLEAARGSPAPGGRPACWEAEIRCLQERPCKLAYNQYLRACEAALRGAGAARDAHGPRCPSHCVHALVRLNETRAGPLLETCECARDPVCAAAKRAIEPCVPPPVALGCTEARVRCEADPECSVAMGEYLMRCGKLFNGVRCARECRAVIYRMLAIPGALALGECVCDGVERPFCEVLKANMARLCFDGDEGSGDGEDDDEDEEDEGEWDSSSVLTLSPAVAVLHPDPFYVLAPPRASTS</sequence>
<dbReference type="GeneTree" id="ENSGT00390000001195"/>
<dbReference type="PANTHER" id="PTHR16840:SF8">
    <property type="entry name" value="GROWTH ARREST-SPECIFIC PROTEIN 1-LIKE"/>
    <property type="match status" value="1"/>
</dbReference>
<comment type="subcellular location">
    <subcellularLocation>
        <location evidence="1">Cell membrane</location>
    </subcellularLocation>
</comment>
<dbReference type="AlphaFoldDB" id="A0A8C4QKS4"/>